<dbReference type="NCBIfam" id="TIGR00426">
    <property type="entry name" value="competence protein ComEA helix-hairpin-helix repeat region"/>
    <property type="match status" value="1"/>
</dbReference>
<dbReference type="GO" id="GO:0015627">
    <property type="term" value="C:type II protein secretion system complex"/>
    <property type="evidence" value="ECO:0007669"/>
    <property type="project" value="TreeGrafter"/>
</dbReference>
<dbReference type="EMBL" id="FNFH01000001">
    <property type="protein sequence ID" value="SDJ52917.1"/>
    <property type="molecule type" value="Genomic_DNA"/>
</dbReference>
<organism evidence="2 3">
    <name type="scientific">Microbulbifer yueqingensis</name>
    <dbReference type="NCBI Taxonomy" id="658219"/>
    <lineage>
        <taxon>Bacteria</taxon>
        <taxon>Pseudomonadati</taxon>
        <taxon>Pseudomonadota</taxon>
        <taxon>Gammaproteobacteria</taxon>
        <taxon>Cellvibrionales</taxon>
        <taxon>Microbulbiferaceae</taxon>
        <taxon>Microbulbifer</taxon>
    </lineage>
</organism>
<dbReference type="InterPro" id="IPR051675">
    <property type="entry name" value="Endo/Exo/Phosphatase_dom_1"/>
</dbReference>
<dbReference type="STRING" id="658219.SAMN05216212_0123"/>
<dbReference type="PANTHER" id="PTHR21180:SF32">
    <property type="entry name" value="ENDONUCLEASE_EXONUCLEASE_PHOSPHATASE FAMILY DOMAIN-CONTAINING PROTEIN 1"/>
    <property type="match status" value="1"/>
</dbReference>
<feature type="signal peptide" evidence="1">
    <location>
        <begin position="1"/>
        <end position="26"/>
    </location>
</feature>
<keyword evidence="3" id="KW-1185">Reference proteome</keyword>
<evidence type="ECO:0000313" key="3">
    <source>
        <dbReference type="Proteomes" id="UP000199305"/>
    </source>
</evidence>
<sequence length="106" mass="11483">MKLIRIPFIALCAVFVLVYGSSFALAEEPAGKGKPESAAMQVGKVNINQSSAEEMAEMLQGIGPIRAEMIVEYRDKNGPFTSVDQLLEIQGIGAATLEKNRDRISL</sequence>
<evidence type="ECO:0000256" key="1">
    <source>
        <dbReference type="SAM" id="SignalP"/>
    </source>
</evidence>
<keyword evidence="1" id="KW-0732">Signal</keyword>
<gene>
    <name evidence="2" type="ORF">SAMN05216212_0123</name>
</gene>
<dbReference type="OrthoDB" id="7510573at2"/>
<dbReference type="Gene3D" id="1.10.150.320">
    <property type="entry name" value="Photosystem II 12 kDa extrinsic protein"/>
    <property type="match status" value="1"/>
</dbReference>
<feature type="chain" id="PRO_5011574921" evidence="1">
    <location>
        <begin position="27"/>
        <end position="106"/>
    </location>
</feature>
<dbReference type="SUPFAM" id="SSF47781">
    <property type="entry name" value="RuvA domain 2-like"/>
    <property type="match status" value="1"/>
</dbReference>
<dbReference type="Proteomes" id="UP000199305">
    <property type="component" value="Unassembled WGS sequence"/>
</dbReference>
<dbReference type="AlphaFoldDB" id="A0A1G8UGY7"/>
<evidence type="ECO:0000313" key="2">
    <source>
        <dbReference type="EMBL" id="SDJ52917.1"/>
    </source>
</evidence>
<dbReference type="PANTHER" id="PTHR21180">
    <property type="entry name" value="ENDONUCLEASE/EXONUCLEASE/PHOSPHATASE FAMILY DOMAIN-CONTAINING PROTEIN 1"/>
    <property type="match status" value="1"/>
</dbReference>
<dbReference type="InterPro" id="IPR004509">
    <property type="entry name" value="Competence_ComEA_HhH"/>
</dbReference>
<proteinExistence type="predicted"/>
<name>A0A1G8UGY7_9GAMM</name>
<accession>A0A1G8UGY7</accession>
<dbReference type="GO" id="GO:0015628">
    <property type="term" value="P:protein secretion by the type II secretion system"/>
    <property type="evidence" value="ECO:0007669"/>
    <property type="project" value="TreeGrafter"/>
</dbReference>
<dbReference type="Pfam" id="PF12836">
    <property type="entry name" value="HHH_3"/>
    <property type="match status" value="1"/>
</dbReference>
<reference evidence="3" key="1">
    <citation type="submission" date="2016-10" db="EMBL/GenBank/DDBJ databases">
        <authorList>
            <person name="Varghese N."/>
            <person name="Submissions S."/>
        </authorList>
    </citation>
    <scope>NUCLEOTIDE SEQUENCE [LARGE SCALE GENOMIC DNA]</scope>
    <source>
        <strain evidence="3">CGMCC 1.10658</strain>
    </source>
</reference>
<protein>
    <submittedName>
        <fullName evidence="2">Competence protein ComEA</fullName>
    </submittedName>
</protein>
<dbReference type="RefSeq" id="WP_091506366.1">
    <property type="nucleotide sequence ID" value="NZ_FNFH01000001.1"/>
</dbReference>
<dbReference type="InterPro" id="IPR010994">
    <property type="entry name" value="RuvA_2-like"/>
</dbReference>